<evidence type="ECO:0000313" key="3">
    <source>
        <dbReference type="Proteomes" id="UP001054945"/>
    </source>
</evidence>
<dbReference type="AlphaFoldDB" id="A0AAV4QFT2"/>
<accession>A0AAV4QFT2</accession>
<evidence type="ECO:0008006" key="4">
    <source>
        <dbReference type="Google" id="ProtNLM"/>
    </source>
</evidence>
<gene>
    <name evidence="2" type="ORF">CEXT_121021</name>
</gene>
<protein>
    <recommendedName>
        <fullName evidence="4">Secreted protein</fullName>
    </recommendedName>
</protein>
<name>A0AAV4QFT2_CAEEX</name>
<organism evidence="2 3">
    <name type="scientific">Caerostris extrusa</name>
    <name type="common">Bark spider</name>
    <name type="synonym">Caerostris bankana</name>
    <dbReference type="NCBI Taxonomy" id="172846"/>
    <lineage>
        <taxon>Eukaryota</taxon>
        <taxon>Metazoa</taxon>
        <taxon>Ecdysozoa</taxon>
        <taxon>Arthropoda</taxon>
        <taxon>Chelicerata</taxon>
        <taxon>Arachnida</taxon>
        <taxon>Araneae</taxon>
        <taxon>Araneomorphae</taxon>
        <taxon>Entelegynae</taxon>
        <taxon>Araneoidea</taxon>
        <taxon>Araneidae</taxon>
        <taxon>Caerostris</taxon>
    </lineage>
</organism>
<evidence type="ECO:0000256" key="1">
    <source>
        <dbReference type="SAM" id="SignalP"/>
    </source>
</evidence>
<feature type="signal peptide" evidence="1">
    <location>
        <begin position="1"/>
        <end position="25"/>
    </location>
</feature>
<keyword evidence="1" id="KW-0732">Signal</keyword>
<proteinExistence type="predicted"/>
<dbReference type="Proteomes" id="UP001054945">
    <property type="component" value="Unassembled WGS sequence"/>
</dbReference>
<reference evidence="2 3" key="1">
    <citation type="submission" date="2021-06" db="EMBL/GenBank/DDBJ databases">
        <title>Caerostris extrusa draft genome.</title>
        <authorList>
            <person name="Kono N."/>
            <person name="Arakawa K."/>
        </authorList>
    </citation>
    <scope>NUCLEOTIDE SEQUENCE [LARGE SCALE GENOMIC DNA]</scope>
</reference>
<evidence type="ECO:0000313" key="2">
    <source>
        <dbReference type="EMBL" id="GIY06956.1"/>
    </source>
</evidence>
<sequence length="114" mass="12507">MFEHFWILAVTFLWVASCNVEGASATRRRLPPPYPLWKKIYLPMPKMLGALFFLSAAFPANHMRGFSFSPEFFLSVAGGGARDQGPLGACGPYYGGFFDVVVVKVDGGGKLELL</sequence>
<feature type="chain" id="PRO_5043484084" description="Secreted protein" evidence="1">
    <location>
        <begin position="26"/>
        <end position="114"/>
    </location>
</feature>
<dbReference type="EMBL" id="BPLR01006025">
    <property type="protein sequence ID" value="GIY06956.1"/>
    <property type="molecule type" value="Genomic_DNA"/>
</dbReference>
<comment type="caution">
    <text evidence="2">The sequence shown here is derived from an EMBL/GenBank/DDBJ whole genome shotgun (WGS) entry which is preliminary data.</text>
</comment>
<keyword evidence="3" id="KW-1185">Reference proteome</keyword>